<keyword evidence="9" id="KW-0472">Membrane</keyword>
<dbReference type="Pfam" id="PF05662">
    <property type="entry name" value="YadA_stalk"/>
    <property type="match status" value="4"/>
</dbReference>
<keyword evidence="7" id="KW-0732">Signal</keyword>
<dbReference type="RefSeq" id="WP_290459251.1">
    <property type="nucleotide sequence ID" value="NZ_JAJHNU010000002.1"/>
</dbReference>
<proteinExistence type="inferred from homology"/>
<feature type="domain" description="Trimeric autotransporter adhesin YadA-like C-terminal membrane anchor" evidence="12">
    <location>
        <begin position="689"/>
        <end position="749"/>
    </location>
</feature>
<evidence type="ECO:0000256" key="3">
    <source>
        <dbReference type="ARBA" id="ARBA00005848"/>
    </source>
</evidence>
<evidence type="ECO:0000256" key="6">
    <source>
        <dbReference type="ARBA" id="ARBA00022692"/>
    </source>
</evidence>
<evidence type="ECO:0000256" key="8">
    <source>
        <dbReference type="ARBA" id="ARBA00022927"/>
    </source>
</evidence>
<feature type="non-terminal residue" evidence="14">
    <location>
        <position position="1"/>
    </location>
</feature>
<dbReference type="Gene3D" id="1.20.5.2280">
    <property type="match status" value="1"/>
</dbReference>
<feature type="compositionally biased region" description="Low complexity" evidence="11">
    <location>
        <begin position="553"/>
        <end position="563"/>
    </location>
</feature>
<comment type="similarity">
    <text evidence="3">Belongs to the autotransporter-2 (AT-2) (TC 1.B.40) family.</text>
</comment>
<dbReference type="Pfam" id="PF03895">
    <property type="entry name" value="YadA_anchor"/>
    <property type="match status" value="1"/>
</dbReference>
<evidence type="ECO:0000256" key="9">
    <source>
        <dbReference type="ARBA" id="ARBA00023136"/>
    </source>
</evidence>
<evidence type="ECO:0000256" key="1">
    <source>
        <dbReference type="ARBA" id="ARBA00004241"/>
    </source>
</evidence>
<dbReference type="SUPFAM" id="SSF54523">
    <property type="entry name" value="Pili subunits"/>
    <property type="match status" value="1"/>
</dbReference>
<feature type="domain" description="Trimeric autotransporter adhesin YadA-like stalk" evidence="13">
    <location>
        <begin position="631"/>
        <end position="661"/>
    </location>
</feature>
<dbReference type="EMBL" id="JAJHNU010000002">
    <property type="protein sequence ID" value="MDN4121538.1"/>
    <property type="molecule type" value="Genomic_DNA"/>
</dbReference>
<keyword evidence="8" id="KW-0653">Protein transport</keyword>
<dbReference type="InterPro" id="IPR011049">
    <property type="entry name" value="Serralysin-like_metalloprot_C"/>
</dbReference>
<dbReference type="InterPro" id="IPR045584">
    <property type="entry name" value="Pilin-like"/>
</dbReference>
<evidence type="ECO:0000256" key="10">
    <source>
        <dbReference type="ARBA" id="ARBA00023237"/>
    </source>
</evidence>
<feature type="domain" description="Trimeric autotransporter adhesin YadA-like stalk" evidence="13">
    <location>
        <begin position="475"/>
        <end position="498"/>
    </location>
</feature>
<dbReference type="Gene3D" id="2.20.70.140">
    <property type="match status" value="2"/>
</dbReference>
<comment type="caution">
    <text evidence="14">The sequence shown here is derived from an EMBL/GenBank/DDBJ whole genome shotgun (WGS) entry which is preliminary data.</text>
</comment>
<evidence type="ECO:0000256" key="11">
    <source>
        <dbReference type="SAM" id="MobiDB-lite"/>
    </source>
</evidence>
<keyword evidence="10" id="KW-0998">Cell outer membrane</keyword>
<name>A0ABT8EJR8_9BURK</name>
<evidence type="ECO:0000313" key="14">
    <source>
        <dbReference type="EMBL" id="MDN4121538.1"/>
    </source>
</evidence>
<feature type="compositionally biased region" description="Gly residues" evidence="11">
    <location>
        <begin position="536"/>
        <end position="552"/>
    </location>
</feature>
<keyword evidence="15" id="KW-1185">Reference proteome</keyword>
<accession>A0ABT8EJR8</accession>
<evidence type="ECO:0000256" key="2">
    <source>
        <dbReference type="ARBA" id="ARBA00004442"/>
    </source>
</evidence>
<organism evidence="14 15">
    <name type="scientific">Alcaligenes endophyticus</name>
    <dbReference type="NCBI Taxonomy" id="1929088"/>
    <lineage>
        <taxon>Bacteria</taxon>
        <taxon>Pseudomonadati</taxon>
        <taxon>Pseudomonadota</taxon>
        <taxon>Betaproteobacteria</taxon>
        <taxon>Burkholderiales</taxon>
        <taxon>Alcaligenaceae</taxon>
        <taxon>Alcaligenes</taxon>
    </lineage>
</organism>
<dbReference type="InterPro" id="IPR005594">
    <property type="entry name" value="YadA_C"/>
</dbReference>
<feature type="region of interest" description="Disordered" evidence="11">
    <location>
        <begin position="531"/>
        <end position="563"/>
    </location>
</feature>
<keyword evidence="4" id="KW-0813">Transport</keyword>
<dbReference type="Gene3D" id="3.30.1300.30">
    <property type="entry name" value="GSPII I/J protein-like"/>
    <property type="match status" value="1"/>
</dbReference>
<dbReference type="Gene3D" id="6.10.250.2040">
    <property type="match status" value="2"/>
</dbReference>
<dbReference type="Gene3D" id="6.20.50.100">
    <property type="match status" value="3"/>
</dbReference>
<feature type="domain" description="Trimeric autotransporter adhesin YadA-like stalk" evidence="13">
    <location>
        <begin position="80"/>
        <end position="118"/>
    </location>
</feature>
<dbReference type="Proteomes" id="UP001168613">
    <property type="component" value="Unassembled WGS sequence"/>
</dbReference>
<dbReference type="SUPFAM" id="SSF101967">
    <property type="entry name" value="Adhesin YadA, collagen-binding domain"/>
    <property type="match status" value="3"/>
</dbReference>
<gene>
    <name evidence="14" type="ORF">LMS43_09580</name>
</gene>
<evidence type="ECO:0000259" key="12">
    <source>
        <dbReference type="Pfam" id="PF03895"/>
    </source>
</evidence>
<evidence type="ECO:0000313" key="15">
    <source>
        <dbReference type="Proteomes" id="UP001168613"/>
    </source>
</evidence>
<evidence type="ECO:0000256" key="5">
    <source>
        <dbReference type="ARBA" id="ARBA00022452"/>
    </source>
</evidence>
<sequence length="749" mass="76508">VSSVVNDGWSISVNGEKDIAVKPGKSIDFKSQDDNIAIALSDTGMAFKLAQQLNIGQSITIGKDGPSITADGINMGGKTITNLAKGSQDNDAVTMAQLNEVSSVVNDGWSISVNGEKDIAVKPGKLIDFKSQDDNIAIALSDTGMAFQLAQQLNIGQSITIGKDGPSITAAGINMSEKTITNLAKGSQDGDAVNMAQFKEISKTANYGWSISANGKASTNVNSGTSVDFSSKGDNISITPNANGLAFELSKDLNLGQDGSLTVGNTALNNEGLTVQDSASNKTSTTAWGTTVSNAAGDKTSVGAGSITVADAKGNTTSIGSTLLTVGGAHPVNINGETGRIGGLSNKTWNPDDYTSGQAATEDQLKHVSDIARSGWTATDSGDNSSTIGPKGIITFVGDDNIALEQTGTDNKAKIEVKLNKDLDLGTDGSVKTAGTLINSAGLTVGENVQLGSIGLIITNGPSMTTAGIHAGGMRISQVAAGISATDAVNYGQLQPLESFIPLDGKGSFAYNGGQHSTLKEVLDSLHWNVEAPAEGGSGGSNGSGLPGGGNSSSGQNSSIHNGNAVGFVQGDNIVISKTDKVNDAGQVVGADIKVAVAQDIKVNAVKANEIQINNGGPIINEQGIDMSGKRIANVAAGVNETDAVNVRQLQEATGGLQNQVSHIRQDVHRLDNRLSAGVAAAMATASLPQAYLPGKNMMSMAGGTWRGESGMAIGFSGITENGRWIYKLSGNSTSRGDYGGAVGVGYQW</sequence>
<protein>
    <submittedName>
        <fullName evidence="14">YadA-like family protein</fullName>
    </submittedName>
</protein>
<evidence type="ECO:0000256" key="4">
    <source>
        <dbReference type="ARBA" id="ARBA00022448"/>
    </source>
</evidence>
<dbReference type="InterPro" id="IPR008635">
    <property type="entry name" value="Coiled_stalk_dom"/>
</dbReference>
<evidence type="ECO:0000259" key="13">
    <source>
        <dbReference type="Pfam" id="PF05662"/>
    </source>
</evidence>
<reference evidence="14" key="1">
    <citation type="submission" date="2021-11" db="EMBL/GenBank/DDBJ databases">
        <title>Draft genome sequence of Alcaligenes endophyticus type strain CCUG 75668T.</title>
        <authorList>
            <person name="Salva-Serra F."/>
            <person name="Duran R.E."/>
            <person name="Seeger M."/>
            <person name="Moore E.R.B."/>
            <person name="Jaen-Luchoro D."/>
        </authorList>
    </citation>
    <scope>NUCLEOTIDE SEQUENCE</scope>
    <source>
        <strain evidence="14">CCUG 75668</strain>
    </source>
</reference>
<keyword evidence="5" id="KW-1134">Transmembrane beta strand</keyword>
<evidence type="ECO:0000256" key="7">
    <source>
        <dbReference type="ARBA" id="ARBA00022729"/>
    </source>
</evidence>
<comment type="subcellular location">
    <subcellularLocation>
        <location evidence="2">Cell outer membrane</location>
    </subcellularLocation>
    <subcellularLocation>
        <location evidence="1">Cell surface</location>
    </subcellularLocation>
</comment>
<keyword evidence="6" id="KW-0812">Transmembrane</keyword>
<feature type="domain" description="Trimeric autotransporter adhesin YadA-like stalk" evidence="13">
    <location>
        <begin position="180"/>
        <end position="220"/>
    </location>
</feature>